<dbReference type="RefSeq" id="XP_041135397.1">
    <property type="nucleotide sequence ID" value="XM_041282621.1"/>
</dbReference>
<dbReference type="GO" id="GO:0071038">
    <property type="term" value="P:TRAMP-dependent tRNA surveillance pathway"/>
    <property type="evidence" value="ECO:0007669"/>
    <property type="project" value="TreeGrafter"/>
</dbReference>
<dbReference type="GO" id="GO:0071051">
    <property type="term" value="P:poly(A)-dependent snoRNA 3'-end processing"/>
    <property type="evidence" value="ECO:0007669"/>
    <property type="project" value="TreeGrafter"/>
</dbReference>
<dbReference type="Gene3D" id="3.30.1370.10">
    <property type="entry name" value="K Homology domain, type 1"/>
    <property type="match status" value="1"/>
</dbReference>
<dbReference type="GO" id="GO:0000177">
    <property type="term" value="C:cytoplasmic exosome (RNase complex)"/>
    <property type="evidence" value="ECO:0007669"/>
    <property type="project" value="TreeGrafter"/>
</dbReference>
<dbReference type="AlphaFoldDB" id="A0A871R2H3"/>
<evidence type="ECO:0000256" key="1">
    <source>
        <dbReference type="ARBA" id="ARBA00004123"/>
    </source>
</evidence>
<keyword evidence="2" id="KW-0963">Cytoplasm</keyword>
<reference evidence="6" key="2">
    <citation type="journal article" name="BMC Genomics">
        <title>New genome assemblies reveal patterns of domestication and adaptation across Brettanomyces (Dekkera) species.</title>
        <authorList>
            <person name="Roach M.J."/>
            <person name="Borneman A.R."/>
        </authorList>
    </citation>
    <scope>NUCLEOTIDE SEQUENCE</scope>
    <source>
        <strain evidence="6">UCD 2041</strain>
    </source>
</reference>
<dbReference type="InterPro" id="IPR036612">
    <property type="entry name" value="KH_dom_type_1_sf"/>
</dbReference>
<dbReference type="GO" id="GO:0071035">
    <property type="term" value="P:nuclear polyadenylation-dependent rRNA catabolic process"/>
    <property type="evidence" value="ECO:0007669"/>
    <property type="project" value="TreeGrafter"/>
</dbReference>
<evidence type="ECO:0000313" key="7">
    <source>
        <dbReference type="Proteomes" id="UP000663131"/>
    </source>
</evidence>
<dbReference type="KEGG" id="bbrx:BRETT_004125"/>
<dbReference type="Gene3D" id="2.40.50.140">
    <property type="entry name" value="Nucleic acid-binding proteins"/>
    <property type="match status" value="1"/>
</dbReference>
<dbReference type="GO" id="GO:0000467">
    <property type="term" value="P:exonucleolytic trimming to generate mature 3'-end of 5.8S rRNA from tricistronic rRNA transcript (SSU-rRNA, 5.8S rRNA, LSU-rRNA)"/>
    <property type="evidence" value="ECO:0007669"/>
    <property type="project" value="TreeGrafter"/>
</dbReference>
<dbReference type="Gene3D" id="2.40.50.100">
    <property type="match status" value="1"/>
</dbReference>
<dbReference type="PANTHER" id="PTHR21321">
    <property type="entry name" value="PNAS-3 RELATED"/>
    <property type="match status" value="1"/>
</dbReference>
<dbReference type="EMBL" id="CP063133">
    <property type="protein sequence ID" value="QOU18904.1"/>
    <property type="molecule type" value="Genomic_DNA"/>
</dbReference>
<dbReference type="GO" id="GO:0003723">
    <property type="term" value="F:RNA binding"/>
    <property type="evidence" value="ECO:0007669"/>
    <property type="project" value="UniProtKB-KW"/>
</dbReference>
<gene>
    <name evidence="6" type="ORF">BRETT_004125</name>
</gene>
<evidence type="ECO:0000259" key="5">
    <source>
        <dbReference type="Pfam" id="PF15985"/>
    </source>
</evidence>
<name>A0A871R2H3_DEKBR</name>
<dbReference type="SUPFAM" id="SSF54791">
    <property type="entry name" value="Eukaryotic type KH-domain (KH-domain type I)"/>
    <property type="match status" value="1"/>
</dbReference>
<dbReference type="GO" id="GO:0000176">
    <property type="term" value="C:nuclear exosome (RNase complex)"/>
    <property type="evidence" value="ECO:0007669"/>
    <property type="project" value="TreeGrafter"/>
</dbReference>
<dbReference type="PANTHER" id="PTHR21321:SF1">
    <property type="entry name" value="EXOSOME COMPLEX COMPONENT RRP40"/>
    <property type="match status" value="1"/>
</dbReference>
<proteinExistence type="predicted"/>
<dbReference type="InterPro" id="IPR004088">
    <property type="entry name" value="KH_dom_type_1"/>
</dbReference>
<dbReference type="SUPFAM" id="SSF50249">
    <property type="entry name" value="Nucleic acid-binding proteins"/>
    <property type="match status" value="1"/>
</dbReference>
<dbReference type="InterPro" id="IPR049469">
    <property type="entry name" value="RRP40_KH-I"/>
</dbReference>
<dbReference type="GeneID" id="64576048"/>
<dbReference type="Pfam" id="PF15985">
    <property type="entry name" value="KH_6"/>
    <property type="match status" value="1"/>
</dbReference>
<dbReference type="GO" id="GO:0034475">
    <property type="term" value="P:U4 snRNA 3'-end processing"/>
    <property type="evidence" value="ECO:0007669"/>
    <property type="project" value="TreeGrafter"/>
</dbReference>
<dbReference type="Proteomes" id="UP000663131">
    <property type="component" value="Chromosome 5"/>
</dbReference>
<comment type="subcellular location">
    <subcellularLocation>
        <location evidence="1">Nucleus</location>
    </subcellularLocation>
</comment>
<dbReference type="InterPro" id="IPR012340">
    <property type="entry name" value="NA-bd_OB-fold"/>
</dbReference>
<dbReference type="OrthoDB" id="340500at2759"/>
<dbReference type="Pfam" id="PF21262">
    <property type="entry name" value="RRP40_S1"/>
    <property type="match status" value="1"/>
</dbReference>
<organism evidence="6 7">
    <name type="scientific">Dekkera bruxellensis</name>
    <name type="common">Brettanomyces custersii</name>
    <dbReference type="NCBI Taxonomy" id="5007"/>
    <lineage>
        <taxon>Eukaryota</taxon>
        <taxon>Fungi</taxon>
        <taxon>Dikarya</taxon>
        <taxon>Ascomycota</taxon>
        <taxon>Saccharomycotina</taxon>
        <taxon>Pichiomycetes</taxon>
        <taxon>Pichiales</taxon>
        <taxon>Pichiaceae</taxon>
        <taxon>Brettanomyces</taxon>
    </lineage>
</organism>
<keyword evidence="3" id="KW-0271">Exosome</keyword>
<protein>
    <recommendedName>
        <fullName evidence="5">K Homology domain-containing protein</fullName>
    </recommendedName>
</protein>
<dbReference type="FunFam" id="2.40.50.140:FF:000127">
    <property type="entry name" value="Exosome complex component RRP40"/>
    <property type="match status" value="1"/>
</dbReference>
<evidence type="ECO:0000256" key="4">
    <source>
        <dbReference type="ARBA" id="ARBA00022884"/>
    </source>
</evidence>
<reference evidence="6" key="1">
    <citation type="submission" date="2020-10" db="EMBL/GenBank/DDBJ databases">
        <authorList>
            <person name="Palmer J.M."/>
        </authorList>
    </citation>
    <scope>NUCLEOTIDE SEQUENCE</scope>
    <source>
        <strain evidence="6">UCD 2041</strain>
    </source>
</reference>
<feature type="domain" description="K Homology" evidence="5">
    <location>
        <begin position="159"/>
        <end position="206"/>
    </location>
</feature>
<evidence type="ECO:0000313" key="6">
    <source>
        <dbReference type="EMBL" id="QOU18904.1"/>
    </source>
</evidence>
<sequence length="248" mass="27419">MSVRQVVIPGDHIEVESQKNRSSITLGPHISLVPTIGTHTLNPTTVGLLEEKHLSAKRTVYYVEANSKRYLPESGDNVIGVIIGSFGDFYRVSLNDFSVPVVLNQFSFPNASKKNRPRLEVGDLIYARVESVNPNVDAEISCVDPTTGKAEGYGKLEGGMVFKVKLAYARNLLFDPNAHILTELVTKCKFEIAIGVNGKIWFKTDDILSTIACGRCIEKSQQWRDADIKANVEDAFAEMKKSKDEGDN</sequence>
<evidence type="ECO:0000256" key="3">
    <source>
        <dbReference type="ARBA" id="ARBA00022835"/>
    </source>
</evidence>
<keyword evidence="4" id="KW-0694">RNA-binding</keyword>
<dbReference type="GO" id="GO:0071034">
    <property type="term" value="P:CUT catabolic process"/>
    <property type="evidence" value="ECO:0007669"/>
    <property type="project" value="TreeGrafter"/>
</dbReference>
<dbReference type="CDD" id="cd22526">
    <property type="entry name" value="KH-I_Rrp40"/>
    <property type="match status" value="1"/>
</dbReference>
<evidence type="ECO:0000256" key="2">
    <source>
        <dbReference type="ARBA" id="ARBA00022490"/>
    </source>
</evidence>
<dbReference type="InterPro" id="IPR026699">
    <property type="entry name" value="Exosome_RNA_bind1/RRP40/RRP4"/>
</dbReference>
<accession>A0A871R2H3</accession>